<sequence length="50" mass="5504">MNVISADIFSGSTAYLTVSWKKFAGSPCGEPVRLYNPYSDSSNFADCSRY</sequence>
<gene>
    <name evidence="1" type="ORF">L373_01998</name>
</gene>
<comment type="caution">
    <text evidence="1">The sequence shown here is derived from an EMBL/GenBank/DDBJ whole genome shotgun (WGS) entry which is preliminary data.</text>
</comment>
<protein>
    <submittedName>
        <fullName evidence="1">Uncharacterized protein</fullName>
    </submittedName>
</protein>
<proteinExistence type="predicted"/>
<dbReference type="Proteomes" id="UP000020202">
    <property type="component" value="Unassembled WGS sequence"/>
</dbReference>
<dbReference type="AlphaFoldDB" id="A0A7H5AA12"/>
<evidence type="ECO:0000313" key="1">
    <source>
        <dbReference type="EMBL" id="EWF89503.1"/>
    </source>
</evidence>
<dbReference type="EMBL" id="JCNZ01000008">
    <property type="protein sequence ID" value="EWF89503.1"/>
    <property type="molecule type" value="Genomic_DNA"/>
</dbReference>
<evidence type="ECO:0000313" key="2">
    <source>
        <dbReference type="Proteomes" id="UP000020202"/>
    </source>
</evidence>
<reference evidence="1 2" key="1">
    <citation type="submission" date="2014-01" db="EMBL/GenBank/DDBJ databases">
        <title>The Genome Sequence of Klebsiella oxytoca MGH 27.</title>
        <authorList>
            <consortium name="The Broad Institute Genomics Platform"/>
            <consortium name="The Broad Institute Genome Sequencing Center for Infectious Disease"/>
            <person name="Murphy C."/>
            <person name="Cosimi L."/>
            <person name="Cerqueira G."/>
            <person name="Feldgarden M."/>
            <person name="Earl A."/>
            <person name="Hung D."/>
            <person name="Onderdonk A.B."/>
            <person name="Ferraro M.J."/>
            <person name="Hooper D."/>
            <person name="Dekker J."/>
            <person name="O'Brien T."/>
            <person name="Huang S."/>
            <person name="Quan V."/>
            <person name="Ernst C."/>
            <person name="Delaney M."/>
            <person name="DuBois A."/>
            <person name="Kim D.S."/>
            <person name="Young S.K."/>
            <person name="Zeng Q."/>
            <person name="Gargeya S."/>
            <person name="Fitzgerald M."/>
            <person name="Abouelleil A."/>
            <person name="Alvarado L."/>
            <person name="Berlin A.M."/>
            <person name="Chapman S.B."/>
            <person name="Gainer-Dewar J."/>
            <person name="Goldberg J."/>
            <person name="Gnerre S."/>
            <person name="Griggs A."/>
            <person name="Gujja S."/>
            <person name="Hansen M."/>
            <person name="Howarth C."/>
            <person name="Imamovic A."/>
            <person name="Ireland A."/>
            <person name="Larimer J."/>
            <person name="McCowan C."/>
            <person name="Murphy C."/>
            <person name="Pearson M."/>
            <person name="Poon T.W."/>
            <person name="Priest M."/>
            <person name="Roberts A."/>
            <person name="Saif S."/>
            <person name="Shea T."/>
            <person name="Sykes S."/>
            <person name="Wortman J."/>
            <person name="Nusbaum C."/>
            <person name="Birren B."/>
        </authorList>
    </citation>
    <scope>NUCLEOTIDE SEQUENCE [LARGE SCALE GENOMIC DNA]</scope>
    <source>
        <strain evidence="1 2">MGH 27</strain>
    </source>
</reference>
<organism evidence="1 2">
    <name type="scientific">Klebsiella michiganensis</name>
    <dbReference type="NCBI Taxonomy" id="1134687"/>
    <lineage>
        <taxon>Bacteria</taxon>
        <taxon>Pseudomonadati</taxon>
        <taxon>Pseudomonadota</taxon>
        <taxon>Gammaproteobacteria</taxon>
        <taxon>Enterobacterales</taxon>
        <taxon>Enterobacteriaceae</taxon>
        <taxon>Klebsiella/Raoultella group</taxon>
        <taxon>Klebsiella</taxon>
    </lineage>
</organism>
<accession>A0A7H5AA12</accession>
<name>A0A7H5AA12_9ENTR</name>